<protein>
    <submittedName>
        <fullName evidence="8">Negative regulator of mitotic exit</fullName>
    </submittedName>
</protein>
<evidence type="ECO:0000313" key="8">
    <source>
        <dbReference type="EMBL" id="MDI1487038.1"/>
    </source>
</evidence>
<evidence type="ECO:0000256" key="5">
    <source>
        <dbReference type="ARBA" id="ARBA00023054"/>
    </source>
</evidence>
<dbReference type="InterPro" id="IPR006652">
    <property type="entry name" value="Kelch_1"/>
</dbReference>
<feature type="compositionally biased region" description="Low complexity" evidence="7">
    <location>
        <begin position="1414"/>
        <end position="1426"/>
    </location>
</feature>
<sequence>MSFLFGKKSKGDKAGAAPPTRDGAPSAASGMSIPPPNGIRTKERGPGVSSPAPGQGVNNLDGNVTPSPEQNQEKPRSEHEMQLEAADHTYTYQIQQQQQQQQHGLPARTGPTGPPPSVNPAALYPWSQRRLTFTSSQPNPFPRYGAAVNAVSSKEGEIYLMGGLINGSMVKGDLWMIEAGGNSLACYTVGTTFEGPGPRVGHASLLVGNAFIVFGGDTKMDERDKLDDTLYLLNTHTRHWSRSMPPGTRPAGRYGHTLNILGSKIYVFGGQVEGHFFNDLLAFDLNALQNSNSKWELLIPNTYDSASEMHVPPARTNHSIVSWNDKLYLFGGTNGNHWFSDVWSYDPKTVSWSQLDCIGYIPAAREGHSAALVGDVMYIFGGRTEEGTDLGDLAAFRITSRRWYTFQNMGPSPSARSGHSMTSYGKQIVVLAGEPSSAARDPSELSLVYVLDTAKIRYPNDQQIQQTPAGERVPGNRRPSQERAIGNTTSSPPQRPINGPGPGSESLRKYSGSRESIAGQPRGPGQMGQNMGPGGGPGPNPGPGLGSSPGLGPGGRGQDPHAMNGASPPGSRVPRASVGQAPPGPPPQQQAPPPRTNGVIPPGSGPRSRTPTRDGRGYGPPVDTTRGPALDSESTSPPVVSPVVGARPSNDIRSMSPAVNGRHTPNQQATQSQPGSRLQGNQVDDDEQSRYDPQAPRSLSRQGPQGQSPMNDVNQYPAPGQPQQRSVSSPYNAPNNMAMQNNIQRSDPSVSLPQYQQLQNQHQGLQSQHEGLQSEHQGLRNVHETLQGQQEQLQQELEAARSRNAWYASELALAKKSGYEPNASQNPSLDEAASQSFGDADKPLIEALVYMRSQLAEVRGSVSARENVAAQQLAEIEHQRDNAIREAVYAKAKLAAHGGSHAGTPQSEAMSRDLGDEDRSGDIARKLALALAAQNELRATIASMTNEVQNERRARELAEDTAEAAQRRAAEFESSRNPGELETLRAELHHTGKTAREESAAKAEAHAKLQMLEVDKGNLSRSLGEALENTKQHSITLGSLREAVTSTTDKASHLERKLDDERQQRELVERKLTQLRSEHEERTAELDDTTRKLRDSEEMAATHAAEAQTHRQAVLAGLDKLNARGVSDKSPGVDDERTVLLRQQVESAHGLVRKHQTDANDAADKLRKAEERIAGLEAYQEQSSRESLMIRKQLQDTFRESQALQARHATVQQQFENHQRDTGALHIKYNALKELLDDRGMSEAGRSRNVDSPGSRFDTPDNARVKDLEQQLEASLRAHQDTRDTQESREMETERTYREKLELLETDYQSAVHYVKGTEKMLKRMKDELTKYKKQNERLQADLDSANRSQSSRSLEPEAAAEWETERQALRSEINDMQRSVKETHSQLESQIAALQEELHSTSRERDLHRQTSEHAQQQLSTAQQAQQELEALKNENSMLESRAMDAEQKVTMLLDQVGHSVANYRRQSQNLHHHGPTNGGHARNVSAISNASSANPGPLNFGGGPRGLGHAHSKSTDTDPASSFPAVPETGAGGGPENGSNRDNNAIDYLTDELDNLTSQFAETHRNYRLSNNFDTSAPPSATGPGNMSSRLADWRKRLDAEEAEKGMKSGGGQRGLRGAAGGESSSERGTERERDSGVIRPSEKMPGGLGGLSDESDLDGESDGEGRGSRSYVI</sequence>
<reference evidence="8" key="1">
    <citation type="journal article" date="2023" name="Genome Biol. Evol.">
        <title>First Whole Genome Sequence and Flow Cytometry Genome Size Data for the Lichen-Forming Fungus Ramalina farinacea (Ascomycota).</title>
        <authorList>
            <person name="Llewellyn T."/>
            <person name="Mian S."/>
            <person name="Hill R."/>
            <person name="Leitch I.J."/>
            <person name="Gaya E."/>
        </authorList>
    </citation>
    <scope>NUCLEOTIDE SEQUENCE</scope>
    <source>
        <strain evidence="8">LIQ254RAFAR</strain>
    </source>
</reference>
<dbReference type="FunFam" id="2.120.10.80:FF:000049">
    <property type="entry name" value="Cell polarity protein (Tea1)"/>
    <property type="match status" value="1"/>
</dbReference>
<organism evidence="8 9">
    <name type="scientific">Ramalina farinacea</name>
    <dbReference type="NCBI Taxonomy" id="258253"/>
    <lineage>
        <taxon>Eukaryota</taxon>
        <taxon>Fungi</taxon>
        <taxon>Dikarya</taxon>
        <taxon>Ascomycota</taxon>
        <taxon>Pezizomycotina</taxon>
        <taxon>Lecanoromycetes</taxon>
        <taxon>OSLEUM clade</taxon>
        <taxon>Lecanoromycetidae</taxon>
        <taxon>Lecanorales</taxon>
        <taxon>Lecanorineae</taxon>
        <taxon>Ramalinaceae</taxon>
        <taxon>Ramalina</taxon>
    </lineage>
</organism>
<evidence type="ECO:0000256" key="1">
    <source>
        <dbReference type="ARBA" id="ARBA00004496"/>
    </source>
</evidence>
<feature type="compositionally biased region" description="Gly residues" evidence="7">
    <location>
        <begin position="1610"/>
        <end position="1623"/>
    </location>
</feature>
<comment type="caution">
    <text evidence="8">The sequence shown here is derived from an EMBL/GenBank/DDBJ whole genome shotgun (WGS) entry which is preliminary data.</text>
</comment>
<accession>A0AA43TSX0</accession>
<feature type="compositionally biased region" description="Basic and acidic residues" evidence="7">
    <location>
        <begin position="1600"/>
        <end position="1609"/>
    </location>
</feature>
<feature type="compositionally biased region" description="Low complexity" evidence="7">
    <location>
        <begin position="1483"/>
        <end position="1496"/>
    </location>
</feature>
<feature type="compositionally biased region" description="Gly residues" evidence="7">
    <location>
        <begin position="543"/>
        <end position="557"/>
    </location>
</feature>
<feature type="compositionally biased region" description="Basic and acidic residues" evidence="7">
    <location>
        <begin position="1240"/>
        <end position="1249"/>
    </location>
</feature>
<evidence type="ECO:0000256" key="7">
    <source>
        <dbReference type="SAM" id="MobiDB-lite"/>
    </source>
</evidence>
<dbReference type="EMBL" id="JAPUFD010000004">
    <property type="protein sequence ID" value="MDI1487038.1"/>
    <property type="molecule type" value="Genomic_DNA"/>
</dbReference>
<dbReference type="GO" id="GO:0051285">
    <property type="term" value="C:cell cortex of cell tip"/>
    <property type="evidence" value="ECO:0007669"/>
    <property type="project" value="TreeGrafter"/>
</dbReference>
<feature type="region of interest" description="Disordered" evidence="7">
    <location>
        <begin position="1471"/>
        <end position="1547"/>
    </location>
</feature>
<feature type="compositionally biased region" description="Low complexity" evidence="7">
    <location>
        <begin position="634"/>
        <end position="649"/>
    </location>
</feature>
<dbReference type="SUPFAM" id="SSF117281">
    <property type="entry name" value="Kelch motif"/>
    <property type="match status" value="1"/>
</dbReference>
<feature type="region of interest" description="Disordered" evidence="7">
    <location>
        <begin position="950"/>
        <end position="980"/>
    </location>
</feature>
<feature type="compositionally biased region" description="Basic and acidic residues" evidence="7">
    <location>
        <begin position="1627"/>
        <end position="1645"/>
    </location>
</feature>
<evidence type="ECO:0000256" key="6">
    <source>
        <dbReference type="SAM" id="Coils"/>
    </source>
</evidence>
<dbReference type="Pfam" id="PF24681">
    <property type="entry name" value="Kelch_KLHDC2_KLHL20_DRC7"/>
    <property type="match status" value="1"/>
</dbReference>
<dbReference type="Proteomes" id="UP001161017">
    <property type="component" value="Unassembled WGS sequence"/>
</dbReference>
<feature type="region of interest" description="Disordered" evidence="7">
    <location>
        <begin position="1"/>
        <end position="80"/>
    </location>
</feature>
<feature type="compositionally biased region" description="Acidic residues" evidence="7">
    <location>
        <begin position="1656"/>
        <end position="1665"/>
    </location>
</feature>
<keyword evidence="2" id="KW-0880">Kelch repeat</keyword>
<feature type="compositionally biased region" description="Polar residues" evidence="7">
    <location>
        <begin position="663"/>
        <end position="682"/>
    </location>
</feature>
<dbReference type="Gene3D" id="2.120.10.80">
    <property type="entry name" value="Kelch-type beta propeller"/>
    <property type="match status" value="2"/>
</dbReference>
<feature type="compositionally biased region" description="Low complexity" evidence="7">
    <location>
        <begin position="93"/>
        <end position="102"/>
    </location>
</feature>
<feature type="region of interest" description="Disordered" evidence="7">
    <location>
        <begin position="1275"/>
        <end position="1296"/>
    </location>
</feature>
<keyword evidence="4" id="KW-0677">Repeat</keyword>
<feature type="compositionally biased region" description="Basic and acidic residues" evidence="7">
    <location>
        <begin position="1400"/>
        <end position="1413"/>
    </location>
</feature>
<feature type="region of interest" description="Disordered" evidence="7">
    <location>
        <begin position="1400"/>
        <end position="1426"/>
    </location>
</feature>
<feature type="region of interest" description="Disordered" evidence="7">
    <location>
        <begin position="1071"/>
        <end position="1092"/>
    </location>
</feature>
<feature type="coiled-coil region" evidence="6">
    <location>
        <begin position="1152"/>
        <end position="1221"/>
    </location>
</feature>
<feature type="compositionally biased region" description="Polar residues" evidence="7">
    <location>
        <begin position="697"/>
        <end position="714"/>
    </location>
</feature>
<dbReference type="SMART" id="SM00612">
    <property type="entry name" value="Kelch"/>
    <property type="match status" value="2"/>
</dbReference>
<feature type="region of interest" description="Disordered" evidence="7">
    <location>
        <begin position="459"/>
        <end position="776"/>
    </location>
</feature>
<feature type="compositionally biased region" description="Polar residues" evidence="7">
    <location>
        <begin position="721"/>
        <end position="751"/>
    </location>
</feature>
<feature type="compositionally biased region" description="Basic and acidic residues" evidence="7">
    <location>
        <begin position="1276"/>
        <end position="1296"/>
    </location>
</feature>
<feature type="compositionally biased region" description="Polar residues" evidence="7">
    <location>
        <begin position="56"/>
        <end position="70"/>
    </location>
</feature>
<keyword evidence="5 6" id="KW-0175">Coiled coil</keyword>
<feature type="region of interest" description="Disordered" evidence="7">
    <location>
        <begin position="1600"/>
        <end position="1676"/>
    </location>
</feature>
<evidence type="ECO:0000256" key="3">
    <source>
        <dbReference type="ARBA" id="ARBA00022490"/>
    </source>
</evidence>
<dbReference type="InterPro" id="IPR015915">
    <property type="entry name" value="Kelch-typ_b-propeller"/>
</dbReference>
<feature type="region of interest" description="Disordered" evidence="7">
    <location>
        <begin position="93"/>
        <end position="116"/>
    </location>
</feature>
<gene>
    <name evidence="8" type="primary">KEL2</name>
    <name evidence="8" type="ORF">OHK93_006301</name>
</gene>
<feature type="region of interest" description="Disordered" evidence="7">
    <location>
        <begin position="1240"/>
        <end position="1263"/>
    </location>
</feature>
<keyword evidence="9" id="KW-1185">Reference proteome</keyword>
<evidence type="ECO:0000256" key="4">
    <source>
        <dbReference type="ARBA" id="ARBA00022737"/>
    </source>
</evidence>
<dbReference type="PANTHER" id="PTHR23244">
    <property type="entry name" value="KELCH REPEAT DOMAIN"/>
    <property type="match status" value="1"/>
</dbReference>
<feature type="compositionally biased region" description="Low complexity" evidence="7">
    <location>
        <begin position="519"/>
        <end position="530"/>
    </location>
</feature>
<feature type="compositionally biased region" description="Pro residues" evidence="7">
    <location>
        <begin position="582"/>
        <end position="595"/>
    </location>
</feature>
<comment type="subcellular location">
    <subcellularLocation>
        <location evidence="1">Cytoplasm</location>
    </subcellularLocation>
</comment>
<proteinExistence type="predicted"/>
<keyword evidence="3" id="KW-0963">Cytoplasm</keyword>
<name>A0AA43TSX0_9LECA</name>
<feature type="region of interest" description="Disordered" evidence="7">
    <location>
        <begin position="1572"/>
        <end position="1591"/>
    </location>
</feature>
<feature type="compositionally biased region" description="Basic and acidic residues" evidence="7">
    <location>
        <begin position="71"/>
        <end position="80"/>
    </location>
</feature>
<dbReference type="GO" id="GO:0061245">
    <property type="term" value="P:establishment or maintenance of bipolar cell polarity"/>
    <property type="evidence" value="ECO:0007669"/>
    <property type="project" value="TreeGrafter"/>
</dbReference>
<feature type="compositionally biased region" description="Basic and acidic residues" evidence="7">
    <location>
        <begin position="965"/>
        <end position="974"/>
    </location>
</feature>
<evidence type="ECO:0000313" key="9">
    <source>
        <dbReference type="Proteomes" id="UP001161017"/>
    </source>
</evidence>
<feature type="region of interest" description="Disordered" evidence="7">
    <location>
        <begin position="1336"/>
        <end position="1364"/>
    </location>
</feature>
<evidence type="ECO:0000256" key="2">
    <source>
        <dbReference type="ARBA" id="ARBA00022441"/>
    </source>
</evidence>
<dbReference type="PANTHER" id="PTHR23244:SF456">
    <property type="entry name" value="MULTIPLE EPIDERMAL GROWTH FACTOR-LIKE DOMAINS PROTEIN 8"/>
    <property type="match status" value="1"/>
</dbReference>
<feature type="compositionally biased region" description="Low complexity" evidence="7">
    <location>
        <begin position="752"/>
        <end position="768"/>
    </location>
</feature>
<feature type="region of interest" description="Disordered" evidence="7">
    <location>
        <begin position="896"/>
        <end position="918"/>
    </location>
</feature>